<proteinExistence type="predicted"/>
<accession>A0ABP7Y8G8</accession>
<reference evidence="2" key="1">
    <citation type="journal article" date="2019" name="Int. J. Syst. Evol. Microbiol.">
        <title>The Global Catalogue of Microorganisms (GCM) 10K type strain sequencing project: providing services to taxonomists for standard genome sequencing and annotation.</title>
        <authorList>
            <consortium name="The Broad Institute Genomics Platform"/>
            <consortium name="The Broad Institute Genome Sequencing Center for Infectious Disease"/>
            <person name="Wu L."/>
            <person name="Ma J."/>
        </authorList>
    </citation>
    <scope>NUCLEOTIDE SEQUENCE [LARGE SCALE GENOMIC DNA]</scope>
    <source>
        <strain evidence="2">JCM 17316</strain>
    </source>
</reference>
<protein>
    <recommendedName>
        <fullName evidence="3">Sigma-70 family RNA polymerase sigma factor</fullName>
    </recommendedName>
</protein>
<evidence type="ECO:0000313" key="2">
    <source>
        <dbReference type="Proteomes" id="UP001500266"/>
    </source>
</evidence>
<name>A0ABP7Y8G8_9ACTN</name>
<gene>
    <name evidence="1" type="ORF">GCM10022416_11920</name>
</gene>
<organism evidence="1 2">
    <name type="scientific">Actinomadura keratinilytica</name>
    <dbReference type="NCBI Taxonomy" id="547461"/>
    <lineage>
        <taxon>Bacteria</taxon>
        <taxon>Bacillati</taxon>
        <taxon>Actinomycetota</taxon>
        <taxon>Actinomycetes</taxon>
        <taxon>Streptosporangiales</taxon>
        <taxon>Thermomonosporaceae</taxon>
        <taxon>Actinomadura</taxon>
    </lineage>
</organism>
<evidence type="ECO:0000313" key="1">
    <source>
        <dbReference type="EMBL" id="GAA4132294.1"/>
    </source>
</evidence>
<keyword evidence="2" id="KW-1185">Reference proteome</keyword>
<dbReference type="RefSeq" id="WP_345018150.1">
    <property type="nucleotide sequence ID" value="NZ_BAABDO010000010.1"/>
</dbReference>
<dbReference type="Proteomes" id="UP001500266">
    <property type="component" value="Unassembled WGS sequence"/>
</dbReference>
<dbReference type="EMBL" id="BAABDO010000010">
    <property type="protein sequence ID" value="GAA4132294.1"/>
    <property type="molecule type" value="Genomic_DNA"/>
</dbReference>
<sequence>MTNRQTGDRGTHVADVLDTGCAGERAGNALAIADRTFHLLIAGPCPPAIDGRKVGHGLPARAIDLGELRTRLLDRAASDALKDAAWAELVRLARTGDPAWVVGCVGVALPGLKNIAGRVIRTSPARLADDIVSELLTEFVAQLARIDTGRPRIAARLLLWARKGAFRARGREARHVPCDPEEMPAGPAGCDADAVGVVVEAVRQEIISPAAASLIIATRLDGMSVQDFARERGVPADRLYKRRRAAEARLGAALRDGRVWAVTGDWISDPGL</sequence>
<comment type="caution">
    <text evidence="1">The sequence shown here is derived from an EMBL/GenBank/DDBJ whole genome shotgun (WGS) entry which is preliminary data.</text>
</comment>
<evidence type="ECO:0008006" key="3">
    <source>
        <dbReference type="Google" id="ProtNLM"/>
    </source>
</evidence>